<name>A0A9Q3BCV3_9BASI</name>
<proteinExistence type="predicted"/>
<gene>
    <name evidence="2" type="ORF">O181_002508</name>
</gene>
<dbReference type="EMBL" id="AVOT02000421">
    <property type="protein sequence ID" value="MBW0462793.1"/>
    <property type="molecule type" value="Genomic_DNA"/>
</dbReference>
<evidence type="ECO:0000313" key="2">
    <source>
        <dbReference type="EMBL" id="MBW0462793.1"/>
    </source>
</evidence>
<evidence type="ECO:0000256" key="1">
    <source>
        <dbReference type="SAM" id="MobiDB-lite"/>
    </source>
</evidence>
<organism evidence="2 3">
    <name type="scientific">Austropuccinia psidii MF-1</name>
    <dbReference type="NCBI Taxonomy" id="1389203"/>
    <lineage>
        <taxon>Eukaryota</taxon>
        <taxon>Fungi</taxon>
        <taxon>Dikarya</taxon>
        <taxon>Basidiomycota</taxon>
        <taxon>Pucciniomycotina</taxon>
        <taxon>Pucciniomycetes</taxon>
        <taxon>Pucciniales</taxon>
        <taxon>Sphaerophragmiaceae</taxon>
        <taxon>Austropuccinia</taxon>
    </lineage>
</organism>
<evidence type="ECO:0000313" key="3">
    <source>
        <dbReference type="Proteomes" id="UP000765509"/>
    </source>
</evidence>
<accession>A0A9Q3BCV3</accession>
<dbReference type="AlphaFoldDB" id="A0A9Q3BCV3"/>
<protein>
    <submittedName>
        <fullName evidence="2">Uncharacterized protein</fullName>
    </submittedName>
</protein>
<comment type="caution">
    <text evidence="2">The sequence shown here is derived from an EMBL/GenBank/DDBJ whole genome shotgun (WGS) entry which is preliminary data.</text>
</comment>
<keyword evidence="3" id="KW-1185">Reference proteome</keyword>
<reference evidence="2" key="1">
    <citation type="submission" date="2021-03" db="EMBL/GenBank/DDBJ databases">
        <title>Draft genome sequence of rust myrtle Austropuccinia psidii MF-1, a brazilian biotype.</title>
        <authorList>
            <person name="Quecine M.C."/>
            <person name="Pachon D.M.R."/>
            <person name="Bonatelli M.L."/>
            <person name="Correr F.H."/>
            <person name="Franceschini L.M."/>
            <person name="Leite T.F."/>
            <person name="Margarido G.R.A."/>
            <person name="Almeida C.A."/>
            <person name="Ferrarezi J.A."/>
            <person name="Labate C.A."/>
        </authorList>
    </citation>
    <scope>NUCLEOTIDE SEQUENCE</scope>
    <source>
        <strain evidence="2">MF-1</strain>
    </source>
</reference>
<feature type="region of interest" description="Disordered" evidence="1">
    <location>
        <begin position="68"/>
        <end position="93"/>
    </location>
</feature>
<dbReference type="Proteomes" id="UP000765509">
    <property type="component" value="Unassembled WGS sequence"/>
</dbReference>
<sequence length="162" mass="18799">MLPEFEIPFKFYIDAAFSQGLAEALHQRKIVDGEPREGLIFYISRKLKYLESRYGETQTEVYGKYDHHIQQGQDSHQSRWPLDNVKSNPAYDPEVSEEMPINFMESDRKRNFRFSQWEPGIGTSDIDYIGPEETETLKLGITSSEVHNKSLSSVNKSYAKIK</sequence>